<protein>
    <submittedName>
        <fullName evidence="1">Uncharacterized protein</fullName>
    </submittedName>
</protein>
<evidence type="ECO:0000313" key="1">
    <source>
        <dbReference type="EMBL" id="KAG5411019.1"/>
    </source>
</evidence>
<dbReference type="Proteomes" id="UP000823674">
    <property type="component" value="Chromosome A02"/>
</dbReference>
<keyword evidence="2" id="KW-1185">Reference proteome</keyword>
<organism evidence="1 2">
    <name type="scientific">Brassica rapa subsp. trilocularis</name>
    <dbReference type="NCBI Taxonomy" id="1813537"/>
    <lineage>
        <taxon>Eukaryota</taxon>
        <taxon>Viridiplantae</taxon>
        <taxon>Streptophyta</taxon>
        <taxon>Embryophyta</taxon>
        <taxon>Tracheophyta</taxon>
        <taxon>Spermatophyta</taxon>
        <taxon>Magnoliopsida</taxon>
        <taxon>eudicotyledons</taxon>
        <taxon>Gunneridae</taxon>
        <taxon>Pentapetalae</taxon>
        <taxon>rosids</taxon>
        <taxon>malvids</taxon>
        <taxon>Brassicales</taxon>
        <taxon>Brassicaceae</taxon>
        <taxon>Brassiceae</taxon>
        <taxon>Brassica</taxon>
    </lineage>
</organism>
<gene>
    <name evidence="1" type="primary">A02p039530.1_BraROA</name>
    <name evidence="1" type="ORF">IGI04_007338</name>
</gene>
<proteinExistence type="predicted"/>
<sequence>MEKPIKYWLRENMDFDQASKGHVLAHIRSMFFNFQSPGRGYIKRQSNTIGVGNIGGLPQPSCDPSIHPVFHPKFISKPNQYRPEVWRCMYSRKIASKLQGSKMDLKSNPFQVGGNDVPLSSTLCKTYMHGLIMGSSKDICSLFDSYLSHHEPSTHEITWRMFSTQLRSSSKKNYIIRSSYLTVMPFTNQVIFSSREFIPPKKLEMANLLSDKPATNSVMPKVIIHVLNVQESLGLDDFQKDSKTYLFGPNGKTDKILTKEKYGFRPGLKGTCICSYQEHIFPFQSPGRGYIKKKSKFQSKTLFSQTCESYQATMREPSFGCLVSNIKHNWSRECRRPSATFVRPFNPSSSPSGVHIQTEPVEDLKDPRNGSLYWYILNMNSGWRTGWIEGSHEGCGKPLIFPTPMVLDMTHKTTK</sequence>
<accession>A0ABQ7NJH4</accession>
<reference evidence="1 2" key="1">
    <citation type="submission" date="2021-03" db="EMBL/GenBank/DDBJ databases">
        <authorList>
            <person name="King G.J."/>
            <person name="Bancroft I."/>
            <person name="Baten A."/>
            <person name="Bloomfield J."/>
            <person name="Borpatragohain P."/>
            <person name="He Z."/>
            <person name="Irish N."/>
            <person name="Irwin J."/>
            <person name="Liu K."/>
            <person name="Mauleon R.P."/>
            <person name="Moore J."/>
            <person name="Morris R."/>
            <person name="Ostergaard L."/>
            <person name="Wang B."/>
            <person name="Wells R."/>
        </authorList>
    </citation>
    <scope>NUCLEOTIDE SEQUENCE [LARGE SCALE GENOMIC DNA]</scope>
    <source>
        <strain evidence="1">R-o-18</strain>
        <tissue evidence="1">Leaf</tissue>
    </source>
</reference>
<dbReference type="EMBL" id="JADBGQ010000002">
    <property type="protein sequence ID" value="KAG5411019.1"/>
    <property type="molecule type" value="Genomic_DNA"/>
</dbReference>
<evidence type="ECO:0000313" key="2">
    <source>
        <dbReference type="Proteomes" id="UP000823674"/>
    </source>
</evidence>
<name>A0ABQ7NJH4_BRACM</name>
<comment type="caution">
    <text evidence="1">The sequence shown here is derived from an EMBL/GenBank/DDBJ whole genome shotgun (WGS) entry which is preliminary data.</text>
</comment>